<feature type="compositionally biased region" description="Low complexity" evidence="3">
    <location>
        <begin position="18"/>
        <end position="49"/>
    </location>
</feature>
<keyword evidence="4" id="KW-0812">Transmembrane</keyword>
<dbReference type="RefSeq" id="WP_306981105.1">
    <property type="nucleotide sequence ID" value="NZ_JAUSZV010000005.1"/>
</dbReference>
<sequence>MAGGQPSRAGPGEAVTGSVNNADHSASSAADATRSAVGSPALAVDASPPAAAPHPSPVVRFTQSTRRRLVLRGLVASAAGVALAPVLAALGSSEEARFGETYRGRRIVGVRHDAGQQGDDVSGAWHVTVDGRPLHLMRRVDGSWMTMIDHYQSYPTPLAAARAAVDELGPTARLAVADGSGSRMHDSGTPSGGQGAQGGHRHVHA</sequence>
<evidence type="ECO:0000256" key="3">
    <source>
        <dbReference type="SAM" id="MobiDB-lite"/>
    </source>
</evidence>
<feature type="region of interest" description="Disordered" evidence="3">
    <location>
        <begin position="1"/>
        <end position="57"/>
    </location>
</feature>
<dbReference type="GO" id="GO:0005507">
    <property type="term" value="F:copper ion binding"/>
    <property type="evidence" value="ECO:0007669"/>
    <property type="project" value="InterPro"/>
</dbReference>
<comment type="caution">
    <text evidence="5">The sequence shown here is derived from an EMBL/GenBank/DDBJ whole genome shotgun (WGS) entry which is preliminary data.</text>
</comment>
<dbReference type="InterPro" id="IPR023199">
    <property type="entry name" value="GriE/MELC1_sf"/>
</dbReference>
<evidence type="ECO:0000313" key="5">
    <source>
        <dbReference type="EMBL" id="MDQ0910449.1"/>
    </source>
</evidence>
<keyword evidence="4" id="KW-0472">Membrane</keyword>
<keyword evidence="2" id="KW-0186">Copper</keyword>
<evidence type="ECO:0000256" key="1">
    <source>
        <dbReference type="ARBA" id="ARBA00022729"/>
    </source>
</evidence>
<accession>A0AAW8FKX5</accession>
<organism evidence="5 6">
    <name type="scientific">Streptomyces canus</name>
    <dbReference type="NCBI Taxonomy" id="58343"/>
    <lineage>
        <taxon>Bacteria</taxon>
        <taxon>Bacillati</taxon>
        <taxon>Actinomycetota</taxon>
        <taxon>Actinomycetes</taxon>
        <taxon>Kitasatosporales</taxon>
        <taxon>Streptomycetaceae</taxon>
        <taxon>Streptomyces</taxon>
        <taxon>Streptomyces aurantiacus group</taxon>
    </lineage>
</organism>
<dbReference type="EMBL" id="JAUSZV010000005">
    <property type="protein sequence ID" value="MDQ0910449.1"/>
    <property type="molecule type" value="Genomic_DNA"/>
</dbReference>
<evidence type="ECO:0000313" key="6">
    <source>
        <dbReference type="Proteomes" id="UP001234216"/>
    </source>
</evidence>
<name>A0AAW8FKX5_9ACTN</name>
<dbReference type="Pfam" id="PF06236">
    <property type="entry name" value="MelC1"/>
    <property type="match status" value="1"/>
</dbReference>
<dbReference type="InterPro" id="IPR010928">
    <property type="entry name" value="MelC1"/>
</dbReference>
<dbReference type="Gene3D" id="3.30.1880.10">
    <property type="entry name" value="protein ne1242 domain like"/>
    <property type="match status" value="1"/>
</dbReference>
<feature type="region of interest" description="Disordered" evidence="3">
    <location>
        <begin position="178"/>
        <end position="205"/>
    </location>
</feature>
<protein>
    <recommendedName>
        <fullName evidence="7">Tyrosinase</fullName>
    </recommendedName>
</protein>
<feature type="transmembrane region" description="Helical" evidence="4">
    <location>
        <begin position="69"/>
        <end position="90"/>
    </location>
</feature>
<reference evidence="5" key="1">
    <citation type="submission" date="2023-07" db="EMBL/GenBank/DDBJ databases">
        <title>Comparative genomics of wheat-associated soil bacteria to identify genetic determinants of phenazine resistance.</title>
        <authorList>
            <person name="Mouncey N."/>
        </authorList>
    </citation>
    <scope>NUCLEOTIDE SEQUENCE</scope>
    <source>
        <strain evidence="5">V4I22</strain>
    </source>
</reference>
<dbReference type="AlphaFoldDB" id="A0AAW8FKX5"/>
<evidence type="ECO:0000256" key="4">
    <source>
        <dbReference type="SAM" id="Phobius"/>
    </source>
</evidence>
<dbReference type="GO" id="GO:0042438">
    <property type="term" value="P:melanin biosynthetic process"/>
    <property type="evidence" value="ECO:0007669"/>
    <property type="project" value="InterPro"/>
</dbReference>
<proteinExistence type="predicted"/>
<evidence type="ECO:0000256" key="2">
    <source>
        <dbReference type="ARBA" id="ARBA00023008"/>
    </source>
</evidence>
<evidence type="ECO:0008006" key="7">
    <source>
        <dbReference type="Google" id="ProtNLM"/>
    </source>
</evidence>
<keyword evidence="4" id="KW-1133">Transmembrane helix</keyword>
<gene>
    <name evidence="5" type="ORF">QFZ22_006434</name>
</gene>
<dbReference type="Proteomes" id="UP001234216">
    <property type="component" value="Unassembled WGS sequence"/>
</dbReference>
<keyword evidence="1" id="KW-0732">Signal</keyword>